<accession>A0A2B5AGH4</accession>
<evidence type="ECO:0000313" key="17">
    <source>
        <dbReference type="Proteomes" id="UP000225320"/>
    </source>
</evidence>
<dbReference type="EMBL" id="NVOI01000039">
    <property type="protein sequence ID" value="PGG92482.1"/>
    <property type="molecule type" value="Genomic_DNA"/>
</dbReference>
<comment type="similarity">
    <text evidence="2 8">Belongs to the class-II fumarase/aspartase family. Aspartase subfamily.</text>
</comment>
<dbReference type="GO" id="GO:0006531">
    <property type="term" value="P:aspartate metabolic process"/>
    <property type="evidence" value="ECO:0007669"/>
    <property type="project" value="InterPro"/>
</dbReference>
<dbReference type="Proteomes" id="UP000225320">
    <property type="component" value="Unassembled WGS sequence"/>
</dbReference>
<dbReference type="EMBL" id="NUSY01000014">
    <property type="protein sequence ID" value="PHE13803.1"/>
    <property type="molecule type" value="Genomic_DNA"/>
</dbReference>
<dbReference type="InterPro" id="IPR000362">
    <property type="entry name" value="Fumarate_lyase_fam"/>
</dbReference>
<evidence type="ECO:0000256" key="5">
    <source>
        <dbReference type="ARBA" id="ARBA00022490"/>
    </source>
</evidence>
<evidence type="ECO:0000313" key="13">
    <source>
        <dbReference type="EMBL" id="PHE13803.1"/>
    </source>
</evidence>
<dbReference type="PRINTS" id="PR00149">
    <property type="entry name" value="FUMRATELYASE"/>
</dbReference>
<dbReference type="NCBIfam" id="NF008909">
    <property type="entry name" value="PRK12273.1"/>
    <property type="match status" value="1"/>
</dbReference>
<evidence type="ECO:0000259" key="9">
    <source>
        <dbReference type="Pfam" id="PF00206"/>
    </source>
</evidence>
<dbReference type="CDD" id="cd01357">
    <property type="entry name" value="Aspartase"/>
    <property type="match status" value="1"/>
</dbReference>
<dbReference type="Proteomes" id="UP000220934">
    <property type="component" value="Unassembled WGS sequence"/>
</dbReference>
<organism evidence="12 17">
    <name type="scientific">Bacillus toyonensis</name>
    <dbReference type="NCBI Taxonomy" id="155322"/>
    <lineage>
        <taxon>Bacteria</taxon>
        <taxon>Bacillati</taxon>
        <taxon>Bacillota</taxon>
        <taxon>Bacilli</taxon>
        <taxon>Bacillales</taxon>
        <taxon>Bacillaceae</taxon>
        <taxon>Bacillus</taxon>
        <taxon>Bacillus cereus group</taxon>
    </lineage>
</organism>
<dbReference type="FunFam" id="1.20.200.10:FF:000001">
    <property type="entry name" value="Fumarate hydratase, mitochondrial"/>
    <property type="match status" value="1"/>
</dbReference>
<dbReference type="InterPro" id="IPR051546">
    <property type="entry name" value="Aspartate_Ammonia-Lyase"/>
</dbReference>
<dbReference type="FunFam" id="1.10.40.30:FF:000002">
    <property type="entry name" value="Fumarate hydratase class II"/>
    <property type="match status" value="1"/>
</dbReference>
<dbReference type="PRINTS" id="PR00145">
    <property type="entry name" value="ARGSUCLYASE"/>
</dbReference>
<dbReference type="Gene3D" id="1.10.275.10">
    <property type="entry name" value="Fumarase/aspartase (N-terminal domain)"/>
    <property type="match status" value="1"/>
</dbReference>
<evidence type="ECO:0000313" key="15">
    <source>
        <dbReference type="Proteomes" id="UP000220934"/>
    </source>
</evidence>
<evidence type="ECO:0000256" key="8">
    <source>
        <dbReference type="RuleBase" id="RU362017"/>
    </source>
</evidence>
<evidence type="ECO:0000256" key="6">
    <source>
        <dbReference type="ARBA" id="ARBA00023239"/>
    </source>
</evidence>
<dbReference type="Pfam" id="PF10415">
    <property type="entry name" value="FumaraseC_C"/>
    <property type="match status" value="1"/>
</dbReference>
<keyword evidence="5" id="KW-0963">Cytoplasm</keyword>
<dbReference type="FunFam" id="1.10.275.10:FF:000001">
    <property type="entry name" value="Fumarate hydratase, mitochondrial"/>
    <property type="match status" value="1"/>
</dbReference>
<sequence>MIATKDIRIEKDFLGEKEVPSVAYYGVQTLRAVENFPITGYRIHPSLITAMAIVKKAAALANMDTGYLAKDIGQEIAEAAQEIVDGKFHDQFIVDPIQGGAGTSINMNTNEVIANRALERMGYEKGEYAKISPNTHVNMAQSTNDAFPTGIHIATLMMLEELLITMEELHAAFRTKAKEFDHVIKMGRTHLQDAVPIRLGQEFEAYSRVLARDIKRIKQSRQHLYEVNMGATAVGTGLNANPTYIEHVVKHLRTFSGFPLVGAEHLVDATQNTDAYTEVSAALKVCMMNMSKIANDLRIMASGPRVGLAEIQLPARQPGSSIMPGKVNPVMAEVINQVAFQVIGNDHTICLASEAGQLELNVMEPVLVFNLIQSISIMNNGFRVFREYCIKGITANEELLKQYVEKSVGIITAVNPHIGYEAASRIAREAIETGKSVRELCLEHGVLTEEELDIILDPFEMTHPEIAGASLLKNKKM</sequence>
<dbReference type="RefSeq" id="WP_000562163.1">
    <property type="nucleotide sequence ID" value="NZ_CP036014.1"/>
</dbReference>
<proteinExistence type="inferred from homology"/>
<evidence type="ECO:0000313" key="18">
    <source>
        <dbReference type="Proteomes" id="UP000440820"/>
    </source>
</evidence>
<dbReference type="EC" id="4.3.1.1" evidence="3 7"/>
<dbReference type="Proteomes" id="UP000224044">
    <property type="component" value="Unassembled WGS sequence"/>
</dbReference>
<gene>
    <name evidence="12" type="primary">aspA</name>
    <name evidence="11" type="ORF">CN596_23635</name>
    <name evidence="13" type="ORF">COF62_11925</name>
    <name evidence="12" type="ORF">CON73_13015</name>
    <name evidence="14" type="ORF">GPA05_03195</name>
</gene>
<dbReference type="PROSITE" id="PS00163">
    <property type="entry name" value="FUMARATE_LYASES"/>
    <property type="match status" value="1"/>
</dbReference>
<dbReference type="InterPro" id="IPR022761">
    <property type="entry name" value="Fumarate_lyase_N"/>
</dbReference>
<dbReference type="EMBL" id="CP047044">
    <property type="protein sequence ID" value="QHA16064.1"/>
    <property type="molecule type" value="Genomic_DNA"/>
</dbReference>
<dbReference type="InterPro" id="IPR004708">
    <property type="entry name" value="ApsA"/>
</dbReference>
<dbReference type="Gene3D" id="1.10.40.30">
    <property type="entry name" value="Fumarase/aspartase (C-terminal domain)"/>
    <property type="match status" value="1"/>
</dbReference>
<dbReference type="GO" id="GO:0005829">
    <property type="term" value="C:cytosol"/>
    <property type="evidence" value="ECO:0007669"/>
    <property type="project" value="TreeGrafter"/>
</dbReference>
<dbReference type="NCBIfam" id="TIGR00839">
    <property type="entry name" value="aspA"/>
    <property type="match status" value="1"/>
</dbReference>
<evidence type="ECO:0000256" key="2">
    <source>
        <dbReference type="ARBA" id="ARBA00005596"/>
    </source>
</evidence>
<dbReference type="InterPro" id="IPR018951">
    <property type="entry name" value="Fumarase_C_C"/>
</dbReference>
<feature type="domain" description="Fumarate lyase N-terminal" evidence="9">
    <location>
        <begin position="15"/>
        <end position="344"/>
    </location>
</feature>
<dbReference type="Pfam" id="PF00206">
    <property type="entry name" value="Lyase_1"/>
    <property type="match status" value="1"/>
</dbReference>
<dbReference type="Proteomes" id="UP000440820">
    <property type="component" value="Chromosome"/>
</dbReference>
<dbReference type="PANTHER" id="PTHR42696">
    <property type="entry name" value="ASPARTATE AMMONIA-LYASE"/>
    <property type="match status" value="1"/>
</dbReference>
<feature type="domain" description="Fumarase C C-terminal" evidence="10">
    <location>
        <begin position="410"/>
        <end position="463"/>
    </location>
</feature>
<dbReference type="GO" id="GO:0008797">
    <property type="term" value="F:aspartate ammonia-lyase activity"/>
    <property type="evidence" value="ECO:0007669"/>
    <property type="project" value="UniProtKB-UniRule"/>
</dbReference>
<reference evidence="16 17" key="2">
    <citation type="submission" date="2017-09" db="EMBL/GenBank/DDBJ databases">
        <title>Large-scale bioinformatics analysis of Bacillus genomes uncovers conserved roles of natural products in bacterial physiology.</title>
        <authorList>
            <consortium name="Agbiome Team Llc"/>
            <person name="Bleich R.M."/>
            <person name="Grubbs K.J."/>
            <person name="Santa Maria K.C."/>
            <person name="Allen S.E."/>
            <person name="Farag S."/>
            <person name="Shank E.A."/>
            <person name="Bowers A."/>
        </authorList>
    </citation>
    <scope>NUCLEOTIDE SEQUENCE [LARGE SCALE GENOMIC DNA]</scope>
    <source>
        <strain evidence="13 16">AFS042148</strain>
        <strain evidence="12 17">AFS094862</strain>
    </source>
</reference>
<evidence type="ECO:0000313" key="12">
    <source>
        <dbReference type="EMBL" id="PGG92482.1"/>
    </source>
</evidence>
<evidence type="ECO:0000256" key="7">
    <source>
        <dbReference type="NCBIfam" id="TIGR00839"/>
    </source>
</evidence>
<reference evidence="11 15" key="1">
    <citation type="submission" date="2017-09" db="EMBL/GenBank/DDBJ databases">
        <title>Large-scale bioinformatics analysis of Bacillus genomes uncovers conserved roles of natural products in bacterial physiology.</title>
        <authorList>
            <consortium name="Agbiome Team Llc"/>
            <person name="Bleich R.M."/>
            <person name="Kirk G.J."/>
            <person name="Santa Maria K.C."/>
            <person name="Allen S.E."/>
            <person name="Farag S."/>
            <person name="Shank E.A."/>
            <person name="Bowers A."/>
        </authorList>
    </citation>
    <scope>NUCLEOTIDE SEQUENCE [LARGE SCALE GENOMIC DNA]</scope>
    <source>
        <strain evidence="11 15">AFS027958</strain>
    </source>
</reference>
<dbReference type="PANTHER" id="PTHR42696:SF2">
    <property type="entry name" value="ASPARTATE AMMONIA-LYASE"/>
    <property type="match status" value="1"/>
</dbReference>
<keyword evidence="18" id="KW-1185">Reference proteome</keyword>
<dbReference type="InterPro" id="IPR024083">
    <property type="entry name" value="Fumarase/histidase_N"/>
</dbReference>
<dbReference type="Gene3D" id="1.20.200.10">
    <property type="entry name" value="Fumarase/aspartase (Central domain)"/>
    <property type="match status" value="1"/>
</dbReference>
<dbReference type="EMBL" id="NUAJ01000028">
    <property type="protein sequence ID" value="PEN49971.1"/>
    <property type="molecule type" value="Genomic_DNA"/>
</dbReference>
<dbReference type="AlphaFoldDB" id="A0A2B5AGH4"/>
<evidence type="ECO:0000256" key="3">
    <source>
        <dbReference type="ARBA" id="ARBA00012992"/>
    </source>
</evidence>
<evidence type="ECO:0000313" key="11">
    <source>
        <dbReference type="EMBL" id="PEN49971.1"/>
    </source>
</evidence>
<evidence type="ECO:0000256" key="1">
    <source>
        <dbReference type="ARBA" id="ARBA00001494"/>
    </source>
</evidence>
<name>A0A2B5AGH4_9BACI</name>
<reference evidence="14 18" key="3">
    <citation type="submission" date="2019-12" db="EMBL/GenBank/DDBJ databases">
        <title>Bacillus toyonensis BV-17 genome.</title>
        <authorList>
            <person name="Chen J."/>
        </authorList>
    </citation>
    <scope>NUCLEOTIDE SEQUENCE [LARGE SCALE GENOMIC DNA]</scope>
    <source>
        <strain evidence="14 18">BV-17</strain>
    </source>
</reference>
<evidence type="ECO:0000259" key="10">
    <source>
        <dbReference type="Pfam" id="PF10415"/>
    </source>
</evidence>
<dbReference type="InterPro" id="IPR008948">
    <property type="entry name" value="L-Aspartase-like"/>
</dbReference>
<evidence type="ECO:0000256" key="4">
    <source>
        <dbReference type="ARBA" id="ARBA00016146"/>
    </source>
</evidence>
<evidence type="ECO:0000313" key="16">
    <source>
        <dbReference type="Proteomes" id="UP000224044"/>
    </source>
</evidence>
<dbReference type="SUPFAM" id="SSF48557">
    <property type="entry name" value="L-aspartase-like"/>
    <property type="match status" value="1"/>
</dbReference>
<protein>
    <recommendedName>
        <fullName evidence="4 7">Aspartate ammonia-lyase</fullName>
        <shortName evidence="8">Aspartase</shortName>
        <ecNumber evidence="3 7">4.3.1.1</ecNumber>
    </recommendedName>
</protein>
<keyword evidence="6 8" id="KW-0456">Lyase</keyword>
<comment type="catalytic activity">
    <reaction evidence="1 8">
        <text>L-aspartate = fumarate + NH4(+)</text>
        <dbReference type="Rhea" id="RHEA:16601"/>
        <dbReference type="ChEBI" id="CHEBI:28938"/>
        <dbReference type="ChEBI" id="CHEBI:29806"/>
        <dbReference type="ChEBI" id="CHEBI:29991"/>
        <dbReference type="EC" id="4.3.1.1"/>
    </reaction>
</comment>
<dbReference type="NCBIfam" id="NF011092">
    <property type="entry name" value="PRK14515.1"/>
    <property type="match status" value="1"/>
</dbReference>
<dbReference type="InterPro" id="IPR020557">
    <property type="entry name" value="Fumarate_lyase_CS"/>
</dbReference>
<evidence type="ECO:0000313" key="14">
    <source>
        <dbReference type="EMBL" id="QHA16064.1"/>
    </source>
</evidence>
<accession>A0A1D3PSJ5</accession>
<dbReference type="GO" id="GO:0006099">
    <property type="term" value="P:tricarboxylic acid cycle"/>
    <property type="evidence" value="ECO:0007669"/>
    <property type="project" value="InterPro"/>
</dbReference>